<protein>
    <submittedName>
        <fullName evidence="3">Uncharacterized protein</fullName>
    </submittedName>
</protein>
<dbReference type="Proteomes" id="UP000663852">
    <property type="component" value="Unassembled WGS sequence"/>
</dbReference>
<dbReference type="EMBL" id="CAJNOJ010000070">
    <property type="protein sequence ID" value="CAF1026063.1"/>
    <property type="molecule type" value="Genomic_DNA"/>
</dbReference>
<evidence type="ECO:0000256" key="1">
    <source>
        <dbReference type="SAM" id="Phobius"/>
    </source>
</evidence>
<dbReference type="EMBL" id="CAJNOR010000050">
    <property type="protein sequence ID" value="CAF0773634.1"/>
    <property type="molecule type" value="Genomic_DNA"/>
</dbReference>
<gene>
    <name evidence="3" type="ORF">EDS130_LOCUS16150</name>
    <name evidence="2" type="ORF">XAT740_LOCUS1586</name>
</gene>
<sequence length="580" mass="67339">MPTKTGLAQSIYIPFQTIFIIFLITIVIVILQSIYAATHTAKISISTDDEVESLLSIQIRQNHYLIQPDNVTHRGKTFETTIQCRGPLYNQTCLFKNLYYFNRKFVIFTVNGRQLPDCRVYTNAFNLFEFTPQKRIFKTYEHLEKFVLALSHMHIIPSTTVYFGQYWMHNIGHALFDGLYPAFVALMRFAPRHLQPFRILASIEPCDLCWSEDVYSRFAGLGLIKQYVLNHVSKSKWFMFDEVIIGSGKFCQRCVQPHLQLPGGVELDASRLFRNRMYRQMGLIPPLPRQKSSSERRTPRDILQAYVIHNKRFTNIEQKQIHKAIQEINTYTNDYLSKTSDETLVEPEWPLINVTYFYYGSVSAQIINGKQLKQTSTDSRSPVYELTHTKFASQLRIIRQMDIHITGPGTGQMYQTFLPDGSVTVNLGGLRSKVLKNVSGFYTSFLEQHVTSGTPYIKGLYYPINKRLRGIKKDEVLRLIRRAGQIILNGFTLPVNPWGNLAPDGQLFVEMCTRDQKFCSSVTNRTIDKKYACLDFWPEDFVHEQKQWKREGSVRYGSNVSCAFNRLLLHQLREKYQIKL</sequence>
<keyword evidence="1" id="KW-0472">Membrane</keyword>
<proteinExistence type="predicted"/>
<dbReference type="Proteomes" id="UP000663828">
    <property type="component" value="Unassembled WGS sequence"/>
</dbReference>
<evidence type="ECO:0000313" key="4">
    <source>
        <dbReference type="Proteomes" id="UP000663828"/>
    </source>
</evidence>
<name>A0A814IP16_ADIRI</name>
<organism evidence="3 5">
    <name type="scientific">Adineta ricciae</name>
    <name type="common">Rotifer</name>
    <dbReference type="NCBI Taxonomy" id="249248"/>
    <lineage>
        <taxon>Eukaryota</taxon>
        <taxon>Metazoa</taxon>
        <taxon>Spiralia</taxon>
        <taxon>Gnathifera</taxon>
        <taxon>Rotifera</taxon>
        <taxon>Eurotatoria</taxon>
        <taxon>Bdelloidea</taxon>
        <taxon>Adinetida</taxon>
        <taxon>Adinetidae</taxon>
        <taxon>Adineta</taxon>
    </lineage>
</organism>
<keyword evidence="1" id="KW-1133">Transmembrane helix</keyword>
<comment type="caution">
    <text evidence="3">The sequence shown here is derived from an EMBL/GenBank/DDBJ whole genome shotgun (WGS) entry which is preliminary data.</text>
</comment>
<keyword evidence="4" id="KW-1185">Reference proteome</keyword>
<keyword evidence="1" id="KW-0812">Transmembrane</keyword>
<accession>A0A814IP16</accession>
<dbReference type="OrthoDB" id="9977624at2759"/>
<feature type="transmembrane region" description="Helical" evidence="1">
    <location>
        <begin position="12"/>
        <end position="35"/>
    </location>
</feature>
<dbReference type="AlphaFoldDB" id="A0A814IP16"/>
<evidence type="ECO:0000313" key="3">
    <source>
        <dbReference type="EMBL" id="CAF1026063.1"/>
    </source>
</evidence>
<reference evidence="3" key="1">
    <citation type="submission" date="2021-02" db="EMBL/GenBank/DDBJ databases">
        <authorList>
            <person name="Nowell W R."/>
        </authorList>
    </citation>
    <scope>NUCLEOTIDE SEQUENCE</scope>
</reference>
<evidence type="ECO:0000313" key="5">
    <source>
        <dbReference type="Proteomes" id="UP000663852"/>
    </source>
</evidence>
<evidence type="ECO:0000313" key="2">
    <source>
        <dbReference type="EMBL" id="CAF0773634.1"/>
    </source>
</evidence>